<dbReference type="EMBL" id="KZ502985">
    <property type="protein sequence ID" value="PKU69860.1"/>
    <property type="molecule type" value="Genomic_DNA"/>
</dbReference>
<gene>
    <name evidence="1" type="primary">NLP2</name>
    <name evidence="1" type="ORF">MA16_Dca027832</name>
</gene>
<dbReference type="AlphaFoldDB" id="A0A2I0W2H6"/>
<accession>A0A2I0W2H6</accession>
<evidence type="ECO:0000313" key="2">
    <source>
        <dbReference type="Proteomes" id="UP000233837"/>
    </source>
</evidence>
<organism evidence="1 2">
    <name type="scientific">Dendrobium catenatum</name>
    <dbReference type="NCBI Taxonomy" id="906689"/>
    <lineage>
        <taxon>Eukaryota</taxon>
        <taxon>Viridiplantae</taxon>
        <taxon>Streptophyta</taxon>
        <taxon>Embryophyta</taxon>
        <taxon>Tracheophyta</taxon>
        <taxon>Spermatophyta</taxon>
        <taxon>Magnoliopsida</taxon>
        <taxon>Liliopsida</taxon>
        <taxon>Asparagales</taxon>
        <taxon>Orchidaceae</taxon>
        <taxon>Epidendroideae</taxon>
        <taxon>Malaxideae</taxon>
        <taxon>Dendrobiinae</taxon>
        <taxon>Dendrobium</taxon>
    </lineage>
</organism>
<reference evidence="1 2" key="1">
    <citation type="journal article" date="2016" name="Sci. Rep.">
        <title>The Dendrobium catenatum Lindl. genome sequence provides insights into polysaccharide synthase, floral development and adaptive evolution.</title>
        <authorList>
            <person name="Zhang G.Q."/>
            <person name="Xu Q."/>
            <person name="Bian C."/>
            <person name="Tsai W.C."/>
            <person name="Yeh C.M."/>
            <person name="Liu K.W."/>
            <person name="Yoshida K."/>
            <person name="Zhang L.S."/>
            <person name="Chang S.B."/>
            <person name="Chen F."/>
            <person name="Shi Y."/>
            <person name="Su Y.Y."/>
            <person name="Zhang Y.Q."/>
            <person name="Chen L.J."/>
            <person name="Yin Y."/>
            <person name="Lin M."/>
            <person name="Huang H."/>
            <person name="Deng H."/>
            <person name="Wang Z.W."/>
            <person name="Zhu S.L."/>
            <person name="Zhao X."/>
            <person name="Deng C."/>
            <person name="Niu S.C."/>
            <person name="Huang J."/>
            <person name="Wang M."/>
            <person name="Liu G.H."/>
            <person name="Yang H.J."/>
            <person name="Xiao X.J."/>
            <person name="Hsiao Y.Y."/>
            <person name="Wu W.L."/>
            <person name="Chen Y.Y."/>
            <person name="Mitsuda N."/>
            <person name="Ohme-Takagi M."/>
            <person name="Luo Y.B."/>
            <person name="Van de Peer Y."/>
            <person name="Liu Z.J."/>
        </authorList>
    </citation>
    <scope>NUCLEOTIDE SEQUENCE [LARGE SCALE GENOMIC DNA]</scope>
    <source>
        <tissue evidence="1">The whole plant</tissue>
    </source>
</reference>
<reference evidence="1 2" key="2">
    <citation type="journal article" date="2017" name="Nature">
        <title>The Apostasia genome and the evolution of orchids.</title>
        <authorList>
            <person name="Zhang G.Q."/>
            <person name="Liu K.W."/>
            <person name="Li Z."/>
            <person name="Lohaus R."/>
            <person name="Hsiao Y.Y."/>
            <person name="Niu S.C."/>
            <person name="Wang J.Y."/>
            <person name="Lin Y.C."/>
            <person name="Xu Q."/>
            <person name="Chen L.J."/>
            <person name="Yoshida K."/>
            <person name="Fujiwara S."/>
            <person name="Wang Z.W."/>
            <person name="Zhang Y.Q."/>
            <person name="Mitsuda N."/>
            <person name="Wang M."/>
            <person name="Liu G.H."/>
            <person name="Pecoraro L."/>
            <person name="Huang H.X."/>
            <person name="Xiao X.J."/>
            <person name="Lin M."/>
            <person name="Wu X.Y."/>
            <person name="Wu W.L."/>
            <person name="Chen Y.Y."/>
            <person name="Chang S.B."/>
            <person name="Sakamoto S."/>
            <person name="Ohme-Takagi M."/>
            <person name="Yagi M."/>
            <person name="Zeng S.J."/>
            <person name="Shen C.Y."/>
            <person name="Yeh C.M."/>
            <person name="Luo Y.B."/>
            <person name="Tsai W.C."/>
            <person name="Van de Peer Y."/>
            <person name="Liu Z.J."/>
        </authorList>
    </citation>
    <scope>NUCLEOTIDE SEQUENCE [LARGE SCALE GENOMIC DNA]</scope>
    <source>
        <tissue evidence="1">The whole plant</tissue>
    </source>
</reference>
<dbReference type="PANTHER" id="PTHR32002:SF41">
    <property type="entry name" value="PROTEIN NLP8"/>
    <property type="match status" value="1"/>
</dbReference>
<keyword evidence="2" id="KW-1185">Reference proteome</keyword>
<dbReference type="InterPro" id="IPR045012">
    <property type="entry name" value="NLP"/>
</dbReference>
<protein>
    <submittedName>
        <fullName evidence="1">Protein NLP2</fullName>
    </submittedName>
</protein>
<dbReference type="PANTHER" id="PTHR32002">
    <property type="entry name" value="PROTEIN NLP8"/>
    <property type="match status" value="1"/>
</dbReference>
<name>A0A2I0W2H6_9ASPA</name>
<dbReference type="GO" id="GO:0003700">
    <property type="term" value="F:DNA-binding transcription factor activity"/>
    <property type="evidence" value="ECO:0007669"/>
    <property type="project" value="InterPro"/>
</dbReference>
<dbReference type="Proteomes" id="UP000233837">
    <property type="component" value="Unassembled WGS sequence"/>
</dbReference>
<dbReference type="STRING" id="906689.A0A2I0W2H6"/>
<sequence>MLSTSKQPFLLDHVLARYREVSRVFTFFAKETSGMFPGVPGRVFISGLPEWTSNVLYYNKFEYLMVEYAISHDVRGSLAMLVFDPHQFRYRAVLELVTMKEKSNFNVEMKNVWGCQLLWCLLSH</sequence>
<evidence type="ECO:0000313" key="1">
    <source>
        <dbReference type="EMBL" id="PKU69860.1"/>
    </source>
</evidence>
<proteinExistence type="predicted"/>